<sequence>MTEARPPPDRRPPLSDSAAAAGDQVGPVLKGKLHSSPSR</sequence>
<accession>A0A1V3X6K9</accession>
<comment type="caution">
    <text evidence="2">The sequence shown here is derived from an EMBL/GenBank/DDBJ whole genome shotgun (WGS) entry which is preliminary data.</text>
</comment>
<organism evidence="2 3">
    <name type="scientific">Mycobacterium kansasii</name>
    <dbReference type="NCBI Taxonomy" id="1768"/>
    <lineage>
        <taxon>Bacteria</taxon>
        <taxon>Bacillati</taxon>
        <taxon>Actinomycetota</taxon>
        <taxon>Actinomycetes</taxon>
        <taxon>Mycobacteriales</taxon>
        <taxon>Mycobacteriaceae</taxon>
        <taxon>Mycobacterium</taxon>
    </lineage>
</organism>
<evidence type="ECO:0000313" key="2">
    <source>
        <dbReference type="EMBL" id="OOK74762.1"/>
    </source>
</evidence>
<feature type="region of interest" description="Disordered" evidence="1">
    <location>
        <begin position="1"/>
        <end position="39"/>
    </location>
</feature>
<dbReference type="Proteomes" id="UP000188532">
    <property type="component" value="Unassembled WGS sequence"/>
</dbReference>
<reference evidence="2 3" key="1">
    <citation type="submission" date="2017-02" db="EMBL/GenBank/DDBJ databases">
        <title>Complete genome sequences of Mycobacterium kansasii strains isolated from rhesus macaques.</title>
        <authorList>
            <person name="Panda A."/>
            <person name="Nagaraj S."/>
            <person name="Zhao X."/>
            <person name="Tettelin H."/>
            <person name="Detolla L.J."/>
        </authorList>
    </citation>
    <scope>NUCLEOTIDE SEQUENCE [LARGE SCALE GENOMIC DNA]</scope>
    <source>
        <strain evidence="2 3">11-3469</strain>
    </source>
</reference>
<dbReference type="EMBL" id="MVBN01000004">
    <property type="protein sequence ID" value="OOK74762.1"/>
    <property type="molecule type" value="Genomic_DNA"/>
</dbReference>
<gene>
    <name evidence="2" type="ORF">BZL29_4710</name>
</gene>
<name>A0A1V3X6K9_MYCKA</name>
<evidence type="ECO:0000313" key="3">
    <source>
        <dbReference type="Proteomes" id="UP000188532"/>
    </source>
</evidence>
<proteinExistence type="predicted"/>
<feature type="compositionally biased region" description="Basic and acidic residues" evidence="1">
    <location>
        <begin position="1"/>
        <end position="13"/>
    </location>
</feature>
<protein>
    <submittedName>
        <fullName evidence="2">Uncharacterized protein</fullName>
    </submittedName>
</protein>
<evidence type="ECO:0000256" key="1">
    <source>
        <dbReference type="SAM" id="MobiDB-lite"/>
    </source>
</evidence>
<dbReference type="AlphaFoldDB" id="A0A1V3X6K9"/>